<sequence length="289" mass="31843">MASVSESQETASGAAPPPVRQVVLCFDGTGNTFRTDGTNTNILKICGLLEKSDEQRKPYPLLLCTINSGIGTNITPGSLASTMLKPAWAFGHTKAFKMAMGKSFEDHVLGGYRFLMGHYRDGAQIFIFGFSRGAFTARVLNEMLDAVGLLGPDNEEVLPLLWDAFITWKLLPTYTNQKGTEKIIKAQNDIGLAKETLSRHITPRVRFLGMFDAVNSVANFKALGMHVKTETEFVRHAVSIDERRVKFRPLLTELAGETIRDDTGAEAHRWVGPWERVSRRNGIGGTIVG</sequence>
<name>A0A319D4K8_9EURO</name>
<dbReference type="OrthoDB" id="3162439at2759"/>
<gene>
    <name evidence="2" type="ORF">BO71DRAFT_458460</name>
</gene>
<dbReference type="PANTHER" id="PTHR33840">
    <property type="match status" value="1"/>
</dbReference>
<keyword evidence="3" id="KW-1185">Reference proteome</keyword>
<evidence type="ECO:0000259" key="1">
    <source>
        <dbReference type="Pfam" id="PF09994"/>
    </source>
</evidence>
<dbReference type="STRING" id="1448320.A0A319D4K8"/>
<reference evidence="2 3" key="1">
    <citation type="submission" date="2018-02" db="EMBL/GenBank/DDBJ databases">
        <title>The genomes of Aspergillus section Nigri reveals drivers in fungal speciation.</title>
        <authorList>
            <consortium name="DOE Joint Genome Institute"/>
            <person name="Vesth T.C."/>
            <person name="Nybo J."/>
            <person name="Theobald S."/>
            <person name="Brandl J."/>
            <person name="Frisvad J.C."/>
            <person name="Nielsen K.F."/>
            <person name="Lyhne E.K."/>
            <person name="Kogle M.E."/>
            <person name="Kuo A."/>
            <person name="Riley R."/>
            <person name="Clum A."/>
            <person name="Nolan M."/>
            <person name="Lipzen A."/>
            <person name="Salamov A."/>
            <person name="Henrissat B."/>
            <person name="Wiebenga A."/>
            <person name="De vries R.P."/>
            <person name="Grigoriev I.V."/>
            <person name="Mortensen U.H."/>
            <person name="Andersen M.R."/>
            <person name="Baker S.E."/>
        </authorList>
    </citation>
    <scope>NUCLEOTIDE SEQUENCE [LARGE SCALE GENOMIC DNA]</scope>
    <source>
        <strain evidence="2 3">CBS 707.79</strain>
    </source>
</reference>
<protein>
    <recommendedName>
        <fullName evidence="1">T6SS Phospholipase effector Tle1-like catalytic domain-containing protein</fullName>
    </recommendedName>
</protein>
<evidence type="ECO:0000313" key="2">
    <source>
        <dbReference type="EMBL" id="PYH92051.1"/>
    </source>
</evidence>
<dbReference type="VEuPathDB" id="FungiDB:BO71DRAFT_458460"/>
<proteinExistence type="predicted"/>
<organism evidence="2 3">
    <name type="scientific">Aspergillus ellipticus CBS 707.79</name>
    <dbReference type="NCBI Taxonomy" id="1448320"/>
    <lineage>
        <taxon>Eukaryota</taxon>
        <taxon>Fungi</taxon>
        <taxon>Dikarya</taxon>
        <taxon>Ascomycota</taxon>
        <taxon>Pezizomycotina</taxon>
        <taxon>Eurotiomycetes</taxon>
        <taxon>Eurotiomycetidae</taxon>
        <taxon>Eurotiales</taxon>
        <taxon>Aspergillaceae</taxon>
        <taxon>Aspergillus</taxon>
        <taxon>Aspergillus subgen. Circumdati</taxon>
    </lineage>
</organism>
<accession>A0A319D4K8</accession>
<dbReference type="Proteomes" id="UP000247810">
    <property type="component" value="Unassembled WGS sequence"/>
</dbReference>
<dbReference type="Pfam" id="PF09994">
    <property type="entry name" value="T6SS_Tle1-like_cat"/>
    <property type="match status" value="1"/>
</dbReference>
<feature type="domain" description="T6SS Phospholipase effector Tle1-like catalytic" evidence="1">
    <location>
        <begin position="20"/>
        <end position="255"/>
    </location>
</feature>
<evidence type="ECO:0000313" key="3">
    <source>
        <dbReference type="Proteomes" id="UP000247810"/>
    </source>
</evidence>
<dbReference type="EMBL" id="KZ825927">
    <property type="protein sequence ID" value="PYH92051.1"/>
    <property type="molecule type" value="Genomic_DNA"/>
</dbReference>
<dbReference type="InterPro" id="IPR018712">
    <property type="entry name" value="Tle1-like_cat"/>
</dbReference>
<dbReference type="PANTHER" id="PTHR33840:SF2">
    <property type="entry name" value="TLE1 PHOSPHOLIPASE DOMAIN-CONTAINING PROTEIN"/>
    <property type="match status" value="1"/>
</dbReference>
<dbReference type="AlphaFoldDB" id="A0A319D4K8"/>